<protein>
    <submittedName>
        <fullName evidence="1">Uncharacterized protein</fullName>
    </submittedName>
</protein>
<dbReference type="Proteomes" id="UP000001286">
    <property type="component" value="Chromosome"/>
</dbReference>
<sequence length="73" mass="8245">MNSSQKEILLSEHPKYISEIEKNGVDNLNPESIDGILDILLTSFVNYGLEDNDEPNNYGLEIEHLIDLVNDAE</sequence>
<dbReference type="KEGG" id="liv:LIV_0285"/>
<evidence type="ECO:0000313" key="2">
    <source>
        <dbReference type="Proteomes" id="UP000001286"/>
    </source>
</evidence>
<dbReference type="RefSeq" id="WP_014091822.1">
    <property type="nucleotide sequence ID" value="NC_016011.1"/>
</dbReference>
<name>G2ZAK8_LISIP</name>
<dbReference type="eggNOG" id="ENOG502ZESW">
    <property type="taxonomic scope" value="Bacteria"/>
</dbReference>
<proteinExistence type="predicted"/>
<gene>
    <name evidence="1" type="ordered locus">LIV_0285</name>
</gene>
<organism evidence="1 2">
    <name type="scientific">Listeria ivanovii (strain ATCC BAA-678 / PAM 55)</name>
    <dbReference type="NCBI Taxonomy" id="881621"/>
    <lineage>
        <taxon>Bacteria</taxon>
        <taxon>Bacillati</taxon>
        <taxon>Bacillota</taxon>
        <taxon>Bacilli</taxon>
        <taxon>Bacillales</taxon>
        <taxon>Listeriaceae</taxon>
        <taxon>Listeria</taxon>
    </lineage>
</organism>
<dbReference type="GeneID" id="57075291"/>
<dbReference type="HOGENOM" id="CLU_2650123_0_0_9"/>
<dbReference type="EMBL" id="FR687253">
    <property type="protein sequence ID" value="CBW84762.1"/>
    <property type="molecule type" value="Genomic_DNA"/>
</dbReference>
<reference evidence="1 2" key="1">
    <citation type="journal article" date="2011" name="J. Bacteriol.">
        <title>Complete genome sequence of the animal pathogen Listeria ivanovii, which provides insights into host specificities and evolution of the genus Listeria.</title>
        <authorList>
            <person name="Buchrieser C."/>
            <person name="Rusniok C."/>
            <person name="Garrido P."/>
            <person name="Hain T."/>
            <person name="Scortti M."/>
            <person name="Lampidis R."/>
            <person name="Karst U."/>
            <person name="Chakraborty T."/>
            <person name="Cossart P."/>
            <person name="Kreft J."/>
            <person name="Vazquez-Boland J.A."/>
            <person name="Goebel W."/>
            <person name="Glaser P."/>
        </authorList>
    </citation>
    <scope>NUCLEOTIDE SEQUENCE [LARGE SCALE GENOMIC DNA]</scope>
    <source>
        <strain evidence="2">ATCC BAA-678 / PAM 55</strain>
    </source>
</reference>
<dbReference type="AlphaFoldDB" id="G2ZAK8"/>
<evidence type="ECO:0000313" key="1">
    <source>
        <dbReference type="EMBL" id="CBW84762.1"/>
    </source>
</evidence>
<dbReference type="OrthoDB" id="2364148at2"/>
<accession>G2ZAK8</accession>